<sequence length="78" mass="8347">MVQNKVQQKSSLLAQQVKNMTAQGNCAREQMRTGSKMYPISCKSRIPQVCAVSQGDVDKGLLPASTGNTCGLITSCQV</sequence>
<organism evidence="1 2">
    <name type="scientific">Protopolystoma xenopodis</name>
    <dbReference type="NCBI Taxonomy" id="117903"/>
    <lineage>
        <taxon>Eukaryota</taxon>
        <taxon>Metazoa</taxon>
        <taxon>Spiralia</taxon>
        <taxon>Lophotrochozoa</taxon>
        <taxon>Platyhelminthes</taxon>
        <taxon>Monogenea</taxon>
        <taxon>Polyopisthocotylea</taxon>
        <taxon>Polystomatidea</taxon>
        <taxon>Polystomatidae</taxon>
        <taxon>Protopolystoma</taxon>
    </lineage>
</organism>
<accession>A0A3S4ZW76</accession>
<reference evidence="1" key="1">
    <citation type="submission" date="2018-11" db="EMBL/GenBank/DDBJ databases">
        <authorList>
            <consortium name="Pathogen Informatics"/>
        </authorList>
    </citation>
    <scope>NUCLEOTIDE SEQUENCE</scope>
</reference>
<proteinExistence type="predicted"/>
<name>A0A3S4ZW76_9PLAT</name>
<protein>
    <submittedName>
        <fullName evidence="1">Uncharacterized protein</fullName>
    </submittedName>
</protein>
<dbReference type="EMBL" id="CAAALY010004398">
    <property type="protein sequence ID" value="VEL08631.1"/>
    <property type="molecule type" value="Genomic_DNA"/>
</dbReference>
<dbReference type="Proteomes" id="UP000784294">
    <property type="component" value="Unassembled WGS sequence"/>
</dbReference>
<gene>
    <name evidence="1" type="ORF">PXEA_LOCUS2071</name>
</gene>
<comment type="caution">
    <text evidence="1">The sequence shown here is derived from an EMBL/GenBank/DDBJ whole genome shotgun (WGS) entry which is preliminary data.</text>
</comment>
<keyword evidence="2" id="KW-1185">Reference proteome</keyword>
<evidence type="ECO:0000313" key="1">
    <source>
        <dbReference type="EMBL" id="VEL08631.1"/>
    </source>
</evidence>
<evidence type="ECO:0000313" key="2">
    <source>
        <dbReference type="Proteomes" id="UP000784294"/>
    </source>
</evidence>
<dbReference type="AlphaFoldDB" id="A0A3S4ZW76"/>